<keyword evidence="9" id="KW-0902">Two-component regulatory system</keyword>
<dbReference type="Pfam" id="PF02518">
    <property type="entry name" value="HATPase_c"/>
    <property type="match status" value="1"/>
</dbReference>
<evidence type="ECO:0000256" key="6">
    <source>
        <dbReference type="ARBA" id="ARBA00022741"/>
    </source>
</evidence>
<dbReference type="GO" id="GO:0005886">
    <property type="term" value="C:plasma membrane"/>
    <property type="evidence" value="ECO:0007669"/>
    <property type="project" value="UniProtKB-SubCell"/>
</dbReference>
<feature type="transmembrane region" description="Helical" evidence="10">
    <location>
        <begin position="169"/>
        <end position="188"/>
    </location>
</feature>
<proteinExistence type="predicted"/>
<dbReference type="SMART" id="SM00388">
    <property type="entry name" value="HisKA"/>
    <property type="match status" value="1"/>
</dbReference>
<dbReference type="PANTHER" id="PTHR45453:SF1">
    <property type="entry name" value="PHOSPHATE REGULON SENSOR PROTEIN PHOR"/>
    <property type="match status" value="1"/>
</dbReference>
<keyword evidence="10" id="KW-0472">Membrane</keyword>
<comment type="catalytic activity">
    <reaction evidence="1">
        <text>ATP + protein L-histidine = ADP + protein N-phospho-L-histidine.</text>
        <dbReference type="EC" id="2.7.13.3"/>
    </reaction>
</comment>
<dbReference type="InterPro" id="IPR005467">
    <property type="entry name" value="His_kinase_dom"/>
</dbReference>
<dbReference type="EC" id="2.7.13.3" evidence="3"/>
<dbReference type="GO" id="GO:0004721">
    <property type="term" value="F:phosphoprotein phosphatase activity"/>
    <property type="evidence" value="ECO:0007669"/>
    <property type="project" value="TreeGrafter"/>
</dbReference>
<evidence type="ECO:0000256" key="4">
    <source>
        <dbReference type="ARBA" id="ARBA00022553"/>
    </source>
</evidence>
<dbReference type="STRING" id="47500.AF333_27850"/>
<accession>A0A0D1XW64</accession>
<evidence type="ECO:0000313" key="15">
    <source>
        <dbReference type="Proteomes" id="UP000182836"/>
    </source>
</evidence>
<dbReference type="Proteomes" id="UP000182836">
    <property type="component" value="Unassembled WGS sequence"/>
</dbReference>
<evidence type="ECO:0000256" key="10">
    <source>
        <dbReference type="SAM" id="Phobius"/>
    </source>
</evidence>
<dbReference type="InterPro" id="IPR004358">
    <property type="entry name" value="Sig_transdc_His_kin-like_C"/>
</dbReference>
<evidence type="ECO:0000256" key="7">
    <source>
        <dbReference type="ARBA" id="ARBA00022777"/>
    </source>
</evidence>
<dbReference type="InterPro" id="IPR003661">
    <property type="entry name" value="HisK_dim/P_dom"/>
</dbReference>
<evidence type="ECO:0000259" key="11">
    <source>
        <dbReference type="PROSITE" id="PS50109"/>
    </source>
</evidence>
<keyword evidence="14" id="KW-1185">Reference proteome</keyword>
<evidence type="ECO:0000313" key="14">
    <source>
        <dbReference type="Proteomes" id="UP000037269"/>
    </source>
</evidence>
<keyword evidence="7 13" id="KW-0418">Kinase</keyword>
<dbReference type="SUPFAM" id="SSF55874">
    <property type="entry name" value="ATPase domain of HSP90 chaperone/DNA topoisomerase II/histidine kinase"/>
    <property type="match status" value="1"/>
</dbReference>
<evidence type="ECO:0000256" key="9">
    <source>
        <dbReference type="ARBA" id="ARBA00023012"/>
    </source>
</evidence>
<dbReference type="PRINTS" id="PR00344">
    <property type="entry name" value="BCTRLSENSOR"/>
</dbReference>
<dbReference type="CDD" id="cd00082">
    <property type="entry name" value="HisKA"/>
    <property type="match status" value="1"/>
</dbReference>
<dbReference type="GO" id="GO:0016036">
    <property type="term" value="P:cellular response to phosphate starvation"/>
    <property type="evidence" value="ECO:0007669"/>
    <property type="project" value="TreeGrafter"/>
</dbReference>
<evidence type="ECO:0000256" key="2">
    <source>
        <dbReference type="ARBA" id="ARBA00004651"/>
    </source>
</evidence>
<dbReference type="InterPro" id="IPR003594">
    <property type="entry name" value="HATPase_dom"/>
</dbReference>
<dbReference type="Pfam" id="PF00512">
    <property type="entry name" value="HisKA"/>
    <property type="match status" value="1"/>
</dbReference>
<keyword evidence="6" id="KW-0547">Nucleotide-binding</keyword>
<dbReference type="InterPro" id="IPR036890">
    <property type="entry name" value="HATPase_C_sf"/>
</dbReference>
<dbReference type="PATRIC" id="fig|47500.8.peg.2125"/>
<dbReference type="AlphaFoldDB" id="A0A0D1XW64"/>
<dbReference type="OrthoDB" id="368131at2"/>
<dbReference type="FunFam" id="3.30.565.10:FF:000006">
    <property type="entry name" value="Sensor histidine kinase WalK"/>
    <property type="match status" value="1"/>
</dbReference>
<organism evidence="12 14">
    <name type="scientific">Aneurinibacillus migulanus</name>
    <name type="common">Bacillus migulanus</name>
    <dbReference type="NCBI Taxonomy" id="47500"/>
    <lineage>
        <taxon>Bacteria</taxon>
        <taxon>Bacillati</taxon>
        <taxon>Bacillota</taxon>
        <taxon>Bacilli</taxon>
        <taxon>Bacillales</taxon>
        <taxon>Paenibacillaceae</taxon>
        <taxon>Aneurinibacillus group</taxon>
        <taxon>Aneurinibacillus</taxon>
    </lineage>
</organism>
<dbReference type="GO" id="GO:0005524">
    <property type="term" value="F:ATP binding"/>
    <property type="evidence" value="ECO:0007669"/>
    <property type="project" value="UniProtKB-KW"/>
</dbReference>
<evidence type="ECO:0000256" key="8">
    <source>
        <dbReference type="ARBA" id="ARBA00022840"/>
    </source>
</evidence>
<dbReference type="SMART" id="SM00387">
    <property type="entry name" value="HATPase_c"/>
    <property type="match status" value="1"/>
</dbReference>
<dbReference type="EMBL" id="LGUG01000009">
    <property type="protein sequence ID" value="KON90841.1"/>
    <property type="molecule type" value="Genomic_DNA"/>
</dbReference>
<dbReference type="InterPro" id="IPR036097">
    <property type="entry name" value="HisK_dim/P_sf"/>
</dbReference>
<feature type="transmembrane region" description="Helical" evidence="10">
    <location>
        <begin position="7"/>
        <end position="32"/>
    </location>
</feature>
<reference evidence="13 15" key="2">
    <citation type="submission" date="2016-10" db="EMBL/GenBank/DDBJ databases">
        <authorList>
            <person name="de Groot N.N."/>
        </authorList>
    </citation>
    <scope>NUCLEOTIDE SEQUENCE [LARGE SCALE GENOMIC DNA]</scope>
    <source>
        <strain evidence="13 15">DSM 2895</strain>
    </source>
</reference>
<dbReference type="PROSITE" id="PS50109">
    <property type="entry name" value="HIS_KIN"/>
    <property type="match status" value="1"/>
</dbReference>
<keyword evidence="5" id="KW-0808">Transferase</keyword>
<dbReference type="InterPro" id="IPR050351">
    <property type="entry name" value="BphY/WalK/GraS-like"/>
</dbReference>
<evidence type="ECO:0000256" key="3">
    <source>
        <dbReference type="ARBA" id="ARBA00012438"/>
    </source>
</evidence>
<keyword evidence="4" id="KW-0597">Phosphoprotein</keyword>
<name>A0A0D1XW64_ANEMI</name>
<sequence>MKWKMTGLFLVPLLLMTVAFTAINLIAAFYFLSGAEDPEERISAPFFSYTNYTLDFARFITFVEGKPSITKEGQAELIQRKAWIQILDRNGNEAYSLHRPKSAPVRYTPGELVHHYKYSGSIEDSTLFVSWISKGSEKWTYIIGYPVSHIAKYMIDFSPLRIMNFWKEGILTVLGLTFLMVLTIGYFFGRKLTKPLVEIINGIKLLAQGRYIVKYQSEGLYKDVYQSLNQLADALQTSAVQRARMEKMRDEWVTNLSHDIKTPLASIQGYGEVLADPEYDITVDERRKYAEIIVDKTRYMESLLDDLRLTYQLKNHLLPLNKKEGNIVETLREIIIDLLNDPQYESHKVEFLPKCEQVFLVFDHGFLTRAFTNLIYNAVIHNSQDTRVQIQVTERETAVEIIVEDNGRGIEKEEVEKLFTRYYRGTNTNERHQGSGLGMAIAKQIIEAHQGTIEVKSQVGEGTRICILFPRKAKEPPGR</sequence>
<dbReference type="Gene3D" id="3.30.565.10">
    <property type="entry name" value="Histidine kinase-like ATPase, C-terminal domain"/>
    <property type="match status" value="1"/>
</dbReference>
<dbReference type="GeneID" id="42308945"/>
<evidence type="ECO:0000256" key="5">
    <source>
        <dbReference type="ARBA" id="ARBA00022679"/>
    </source>
</evidence>
<comment type="subcellular location">
    <subcellularLocation>
        <location evidence="2">Cell membrane</location>
        <topology evidence="2">Multi-pass membrane protein</topology>
    </subcellularLocation>
</comment>
<keyword evidence="8" id="KW-0067">ATP-binding</keyword>
<dbReference type="Proteomes" id="UP000037269">
    <property type="component" value="Unassembled WGS sequence"/>
</dbReference>
<evidence type="ECO:0000313" key="13">
    <source>
        <dbReference type="EMBL" id="SDJ24175.1"/>
    </source>
</evidence>
<dbReference type="Gene3D" id="6.10.340.10">
    <property type="match status" value="1"/>
</dbReference>
<dbReference type="GO" id="GO:0000155">
    <property type="term" value="F:phosphorelay sensor kinase activity"/>
    <property type="evidence" value="ECO:0007669"/>
    <property type="project" value="InterPro"/>
</dbReference>
<dbReference type="Gene3D" id="1.10.287.130">
    <property type="match status" value="1"/>
</dbReference>
<keyword evidence="10" id="KW-1133">Transmembrane helix</keyword>
<dbReference type="CDD" id="cd00075">
    <property type="entry name" value="HATPase"/>
    <property type="match status" value="1"/>
</dbReference>
<dbReference type="PANTHER" id="PTHR45453">
    <property type="entry name" value="PHOSPHATE REGULON SENSOR PROTEIN PHOR"/>
    <property type="match status" value="1"/>
</dbReference>
<gene>
    <name evidence="12" type="ORF">AF333_27850</name>
    <name evidence="13" type="ORF">SAMN04487909_11454</name>
</gene>
<reference evidence="12 14" key="1">
    <citation type="submission" date="2015-07" db="EMBL/GenBank/DDBJ databases">
        <title>Fjat-14205 dsm 2895.</title>
        <authorList>
            <person name="Liu B."/>
            <person name="Wang J."/>
            <person name="Zhu Y."/>
            <person name="Liu G."/>
            <person name="Chen Q."/>
            <person name="Chen Z."/>
            <person name="Lan J."/>
            <person name="Che J."/>
            <person name="Ge C."/>
            <person name="Shi H."/>
            <person name="Pan Z."/>
            <person name="Liu X."/>
        </authorList>
    </citation>
    <scope>NUCLEOTIDE SEQUENCE [LARGE SCALE GENOMIC DNA]</scope>
    <source>
        <strain evidence="12 14">DSM 2895</strain>
    </source>
</reference>
<evidence type="ECO:0000313" key="12">
    <source>
        <dbReference type="EMBL" id="KON90841.1"/>
    </source>
</evidence>
<keyword evidence="10" id="KW-0812">Transmembrane</keyword>
<dbReference type="EMBL" id="FNED01000014">
    <property type="protein sequence ID" value="SDJ24175.1"/>
    <property type="molecule type" value="Genomic_DNA"/>
</dbReference>
<dbReference type="RefSeq" id="WP_043064371.1">
    <property type="nucleotide sequence ID" value="NZ_BJOA01000064.1"/>
</dbReference>
<dbReference type="SUPFAM" id="SSF47384">
    <property type="entry name" value="Homodimeric domain of signal transducing histidine kinase"/>
    <property type="match status" value="1"/>
</dbReference>
<feature type="domain" description="Histidine kinase" evidence="11">
    <location>
        <begin position="255"/>
        <end position="473"/>
    </location>
</feature>
<evidence type="ECO:0000256" key="1">
    <source>
        <dbReference type="ARBA" id="ARBA00000085"/>
    </source>
</evidence>
<protein>
    <recommendedName>
        <fullName evidence="3">histidine kinase</fullName>
        <ecNumber evidence="3">2.7.13.3</ecNumber>
    </recommendedName>
</protein>